<evidence type="ECO:0000256" key="1">
    <source>
        <dbReference type="SAM" id="MobiDB-lite"/>
    </source>
</evidence>
<feature type="compositionally biased region" description="Polar residues" evidence="1">
    <location>
        <begin position="19"/>
        <end position="35"/>
    </location>
</feature>
<feature type="region of interest" description="Disordered" evidence="1">
    <location>
        <begin position="1"/>
        <end position="35"/>
    </location>
</feature>
<feature type="region of interest" description="Disordered" evidence="1">
    <location>
        <begin position="57"/>
        <end position="77"/>
    </location>
</feature>
<protein>
    <submittedName>
        <fullName evidence="2">Uncharacterized protein</fullName>
    </submittedName>
</protein>
<accession>W7TA74</accession>
<comment type="caution">
    <text evidence="2">The sequence shown here is derived from an EMBL/GenBank/DDBJ whole genome shotgun (WGS) entry which is preliminary data.</text>
</comment>
<keyword evidence="3" id="KW-1185">Reference proteome</keyword>
<dbReference type="AlphaFoldDB" id="W7TA74"/>
<reference evidence="2 3" key="1">
    <citation type="journal article" date="2014" name="Mol. Plant">
        <title>Chromosome Scale Genome Assembly and Transcriptome Profiling of Nannochloropsis gaditana in Nitrogen Depletion.</title>
        <authorList>
            <person name="Corteggiani Carpinelli E."/>
            <person name="Telatin A."/>
            <person name="Vitulo N."/>
            <person name="Forcato C."/>
            <person name="D'Angelo M."/>
            <person name="Schiavon R."/>
            <person name="Vezzi A."/>
            <person name="Giacometti G.M."/>
            <person name="Morosinotto T."/>
            <person name="Valle G."/>
        </authorList>
    </citation>
    <scope>NUCLEOTIDE SEQUENCE [LARGE SCALE GENOMIC DNA]</scope>
    <source>
        <strain evidence="2 3">B-31</strain>
    </source>
</reference>
<dbReference type="Proteomes" id="UP000019335">
    <property type="component" value="Unassembled WGS sequence"/>
</dbReference>
<name>W7TA74_9STRA</name>
<feature type="compositionally biased region" description="Basic and acidic residues" evidence="1">
    <location>
        <begin position="57"/>
        <end position="66"/>
    </location>
</feature>
<gene>
    <name evidence="2" type="ORF">Naga_101656g2</name>
</gene>
<sequence length="102" mass="11684">MNSIRAQGIRHACLDDDQGQTAPLPNDADTTTKQAWSSFSEHTIGREQHHGCCAWRERQEKEESGRRRSGMGRSECHLRTSEAVRQRFYKQKNMEAAYGGME</sequence>
<evidence type="ECO:0000313" key="3">
    <source>
        <dbReference type="Proteomes" id="UP000019335"/>
    </source>
</evidence>
<proteinExistence type="predicted"/>
<evidence type="ECO:0000313" key="2">
    <source>
        <dbReference type="EMBL" id="EWM20413.1"/>
    </source>
</evidence>
<organism evidence="2 3">
    <name type="scientific">Nannochloropsis gaditana</name>
    <dbReference type="NCBI Taxonomy" id="72520"/>
    <lineage>
        <taxon>Eukaryota</taxon>
        <taxon>Sar</taxon>
        <taxon>Stramenopiles</taxon>
        <taxon>Ochrophyta</taxon>
        <taxon>Eustigmatophyceae</taxon>
        <taxon>Eustigmatales</taxon>
        <taxon>Monodopsidaceae</taxon>
        <taxon>Nannochloropsis</taxon>
    </lineage>
</organism>
<dbReference type="EMBL" id="AZIL01003109">
    <property type="protein sequence ID" value="EWM20413.1"/>
    <property type="molecule type" value="Genomic_DNA"/>
</dbReference>